<dbReference type="PROSITE" id="PS51456">
    <property type="entry name" value="MYOSIN_MOTOR"/>
    <property type="match status" value="1"/>
</dbReference>
<organism evidence="22 23">
    <name type="scientific">Hippocampus comes</name>
    <name type="common">Tiger tail seahorse</name>
    <dbReference type="NCBI Taxonomy" id="109280"/>
    <lineage>
        <taxon>Eukaryota</taxon>
        <taxon>Metazoa</taxon>
        <taxon>Chordata</taxon>
        <taxon>Craniata</taxon>
        <taxon>Vertebrata</taxon>
        <taxon>Euteleostomi</taxon>
        <taxon>Actinopterygii</taxon>
        <taxon>Neopterygii</taxon>
        <taxon>Teleostei</taxon>
        <taxon>Neoteleostei</taxon>
        <taxon>Acanthomorphata</taxon>
        <taxon>Syngnathiaria</taxon>
        <taxon>Syngnathiformes</taxon>
        <taxon>Syngnathoidei</taxon>
        <taxon>Syngnathidae</taxon>
        <taxon>Hippocampus</taxon>
    </lineage>
</organism>
<evidence type="ECO:0000256" key="15">
    <source>
        <dbReference type="ARBA" id="ARBA00023175"/>
    </source>
</evidence>
<feature type="region of interest" description="Actin-binding" evidence="19">
    <location>
        <begin position="507"/>
        <end position="529"/>
    </location>
</feature>
<dbReference type="Pfam" id="PF00063">
    <property type="entry name" value="Myosin_head"/>
    <property type="match status" value="2"/>
</dbReference>
<dbReference type="GO" id="GO:0051015">
    <property type="term" value="F:actin filament binding"/>
    <property type="evidence" value="ECO:0007669"/>
    <property type="project" value="TreeGrafter"/>
</dbReference>
<protein>
    <recommendedName>
        <fullName evidence="18">Unconventional myosin-Id</fullName>
    </recommendedName>
</protein>
<dbReference type="GO" id="GO:0030048">
    <property type="term" value="P:actin filament-based movement"/>
    <property type="evidence" value="ECO:0007669"/>
    <property type="project" value="TreeGrafter"/>
</dbReference>
<accession>A0A3Q2Y5M2</accession>
<dbReference type="FunFam" id="1.20.120.720:FF:000009">
    <property type="entry name" value="Unconventional myosin-Id"/>
    <property type="match status" value="1"/>
</dbReference>
<evidence type="ECO:0000256" key="4">
    <source>
        <dbReference type="ARBA" id="ARBA00004544"/>
    </source>
</evidence>
<dbReference type="Ensembl" id="ENSHCOT00000020100.1">
    <property type="protein sequence ID" value="ENSHCOP00000012934.1"/>
    <property type="gene ID" value="ENSHCOG00000016034.1"/>
</dbReference>
<dbReference type="GO" id="GO:0006897">
    <property type="term" value="P:endocytosis"/>
    <property type="evidence" value="ECO:0007669"/>
    <property type="project" value="TreeGrafter"/>
</dbReference>
<proteinExistence type="inferred from homology"/>
<dbReference type="PANTHER" id="PTHR13140:SF417">
    <property type="entry name" value="UNCONVENTIONAL MYOSIN-ID"/>
    <property type="match status" value="1"/>
</dbReference>
<dbReference type="PANTHER" id="PTHR13140">
    <property type="entry name" value="MYOSIN"/>
    <property type="match status" value="1"/>
</dbReference>
<evidence type="ECO:0000256" key="13">
    <source>
        <dbReference type="ARBA" id="ARBA00022927"/>
    </source>
</evidence>
<keyword evidence="10" id="KW-0967">Endosome</keyword>
<evidence type="ECO:0000256" key="11">
    <source>
        <dbReference type="ARBA" id="ARBA00022840"/>
    </source>
</evidence>
<dbReference type="InterPro" id="IPR036961">
    <property type="entry name" value="Kinesin_motor_dom_sf"/>
</dbReference>
<dbReference type="STRING" id="109280.ENSHCOP00000012934"/>
<keyword evidence="9" id="KW-0547">Nucleotide-binding</keyword>
<keyword evidence="16 19" id="KW-0009">Actin-binding</keyword>
<feature type="domain" description="TH1" evidence="21">
    <location>
        <begin position="747"/>
        <end position="939"/>
    </location>
</feature>
<name>A0A3Q2Y5M2_HIPCM</name>
<evidence type="ECO:0000256" key="7">
    <source>
        <dbReference type="ARBA" id="ARBA00022490"/>
    </source>
</evidence>
<evidence type="ECO:0000256" key="5">
    <source>
        <dbReference type="ARBA" id="ARBA00008314"/>
    </source>
</evidence>
<dbReference type="GeneTree" id="ENSGT00940000157411"/>
<evidence type="ECO:0000313" key="22">
    <source>
        <dbReference type="Ensembl" id="ENSHCOP00000012934.1"/>
    </source>
</evidence>
<evidence type="ECO:0000256" key="17">
    <source>
        <dbReference type="ARBA" id="ARBA00023273"/>
    </source>
</evidence>
<evidence type="ECO:0000256" key="8">
    <source>
        <dbReference type="ARBA" id="ARBA00022737"/>
    </source>
</evidence>
<evidence type="ECO:0000256" key="19">
    <source>
        <dbReference type="PROSITE-ProRule" id="PRU00782"/>
    </source>
</evidence>
<dbReference type="PROSITE" id="PS50096">
    <property type="entry name" value="IQ"/>
    <property type="match status" value="1"/>
</dbReference>
<dbReference type="Gene3D" id="1.20.5.4820">
    <property type="match status" value="1"/>
</dbReference>
<dbReference type="GO" id="GO:0071910">
    <property type="term" value="P:determination of liver left/right asymmetry"/>
    <property type="evidence" value="ECO:0007669"/>
    <property type="project" value="Ensembl"/>
</dbReference>
<dbReference type="AlphaFoldDB" id="A0A3Q2Y5M2"/>
<evidence type="ECO:0000256" key="9">
    <source>
        <dbReference type="ARBA" id="ARBA00022741"/>
    </source>
</evidence>
<dbReference type="GO" id="GO:0030425">
    <property type="term" value="C:dendrite"/>
    <property type="evidence" value="ECO:0007669"/>
    <property type="project" value="UniProtKB-SubCell"/>
</dbReference>
<comment type="similarity">
    <text evidence="5 19">Belongs to the TRAFAC class myosin-kinesin ATPase superfamily. Myosin family.</text>
</comment>
<dbReference type="InterPro" id="IPR010926">
    <property type="entry name" value="Myosin_TH1"/>
</dbReference>
<evidence type="ECO:0000256" key="16">
    <source>
        <dbReference type="ARBA" id="ARBA00023203"/>
    </source>
</evidence>
<dbReference type="OMA" id="SSCIEIF"/>
<dbReference type="FunFam" id="1.20.58.530:FF:000004">
    <property type="entry name" value="Unconventional myosin ID"/>
    <property type="match status" value="1"/>
</dbReference>
<evidence type="ECO:0000256" key="6">
    <source>
        <dbReference type="ARBA" id="ARBA00022448"/>
    </source>
</evidence>
<keyword evidence="17" id="KW-0966">Cell projection</keyword>
<dbReference type="GO" id="GO:0016459">
    <property type="term" value="C:myosin complex"/>
    <property type="evidence" value="ECO:0007669"/>
    <property type="project" value="UniProtKB-KW"/>
</dbReference>
<keyword evidence="14 19" id="KW-0518">Myosin</keyword>
<dbReference type="FunFam" id="1.20.5.4820:FF:000003">
    <property type="entry name" value="Unconventional myosin ID"/>
    <property type="match status" value="1"/>
</dbReference>
<dbReference type="SUPFAM" id="SSF52540">
    <property type="entry name" value="P-loop containing nucleoside triphosphate hydrolases"/>
    <property type="match status" value="1"/>
</dbReference>
<dbReference type="Proteomes" id="UP000264820">
    <property type="component" value="Unplaced"/>
</dbReference>
<dbReference type="GO" id="GO:0003146">
    <property type="term" value="P:heart jogging"/>
    <property type="evidence" value="ECO:0007669"/>
    <property type="project" value="Ensembl"/>
</dbReference>
<dbReference type="GO" id="GO:0035469">
    <property type="term" value="P:determination of pancreatic left/right asymmetry"/>
    <property type="evidence" value="ECO:0007669"/>
    <property type="project" value="Ensembl"/>
</dbReference>
<reference evidence="22" key="2">
    <citation type="submission" date="2025-09" db="UniProtKB">
        <authorList>
            <consortium name="Ensembl"/>
        </authorList>
    </citation>
    <scope>IDENTIFICATION</scope>
</reference>
<evidence type="ECO:0000256" key="12">
    <source>
        <dbReference type="ARBA" id="ARBA00022860"/>
    </source>
</evidence>
<evidence type="ECO:0000256" key="3">
    <source>
        <dbReference type="ARBA" id="ARBA00004484"/>
    </source>
</evidence>
<dbReference type="GO" id="GO:0005938">
    <property type="term" value="C:cell cortex"/>
    <property type="evidence" value="ECO:0007669"/>
    <property type="project" value="UniProtKB-SubCell"/>
</dbReference>
<dbReference type="GO" id="GO:0005886">
    <property type="term" value="C:plasma membrane"/>
    <property type="evidence" value="ECO:0007669"/>
    <property type="project" value="TreeGrafter"/>
</dbReference>
<dbReference type="Gene3D" id="1.20.58.530">
    <property type="match status" value="1"/>
</dbReference>
<dbReference type="Gene3D" id="1.20.120.720">
    <property type="entry name" value="Myosin VI head, motor domain, U50 subdomain"/>
    <property type="match status" value="1"/>
</dbReference>
<dbReference type="InterPro" id="IPR001609">
    <property type="entry name" value="Myosin_head_motor_dom-like"/>
</dbReference>
<dbReference type="GO" id="GO:0043204">
    <property type="term" value="C:perikaryon"/>
    <property type="evidence" value="ECO:0007669"/>
    <property type="project" value="UniProtKB-SubCell"/>
</dbReference>
<comment type="caution">
    <text evidence="19">Lacks conserved residue(s) required for the propagation of feature annotation.</text>
</comment>
<dbReference type="GO" id="GO:0005902">
    <property type="term" value="C:microvillus"/>
    <property type="evidence" value="ECO:0007669"/>
    <property type="project" value="TreeGrafter"/>
</dbReference>
<keyword evidence="11" id="KW-0067">ATP-binding</keyword>
<keyword evidence="23" id="KW-1185">Reference proteome</keyword>
<dbReference type="Gene3D" id="1.10.10.820">
    <property type="match status" value="1"/>
</dbReference>
<dbReference type="PRINTS" id="PR00193">
    <property type="entry name" value="MYOSINHEAVY"/>
</dbReference>
<dbReference type="Gene3D" id="3.40.850.10">
    <property type="entry name" value="Kinesin motor domain"/>
    <property type="match status" value="2"/>
</dbReference>
<dbReference type="GO" id="GO:0005524">
    <property type="term" value="F:ATP binding"/>
    <property type="evidence" value="ECO:0007669"/>
    <property type="project" value="UniProtKB-KW"/>
</dbReference>
<dbReference type="GO" id="GO:0070121">
    <property type="term" value="P:Kupffer's vesicle development"/>
    <property type="evidence" value="ECO:0007669"/>
    <property type="project" value="Ensembl"/>
</dbReference>
<dbReference type="PROSITE" id="PS51757">
    <property type="entry name" value="TH1"/>
    <property type="match status" value="1"/>
</dbReference>
<keyword evidence="15" id="KW-0505">Motor protein</keyword>
<dbReference type="GO" id="GO:0060287">
    <property type="term" value="P:epithelial cilium movement involved in determination of left/right asymmetry"/>
    <property type="evidence" value="ECO:0007669"/>
    <property type="project" value="Ensembl"/>
</dbReference>
<dbReference type="GO" id="GO:0005516">
    <property type="term" value="F:calmodulin binding"/>
    <property type="evidence" value="ECO:0007669"/>
    <property type="project" value="UniProtKB-KW"/>
</dbReference>
<evidence type="ECO:0000256" key="1">
    <source>
        <dbReference type="ARBA" id="ARBA00004279"/>
    </source>
</evidence>
<evidence type="ECO:0000259" key="20">
    <source>
        <dbReference type="PROSITE" id="PS51456"/>
    </source>
</evidence>
<evidence type="ECO:0000313" key="23">
    <source>
        <dbReference type="Proteomes" id="UP000264820"/>
    </source>
</evidence>
<keyword evidence="12" id="KW-0112">Calmodulin-binding</keyword>
<dbReference type="FunFam" id="1.10.10.820:FF:000007">
    <property type="entry name" value="unconventional myosin-Id"/>
    <property type="match status" value="1"/>
</dbReference>
<evidence type="ECO:0000256" key="10">
    <source>
        <dbReference type="ARBA" id="ARBA00022753"/>
    </source>
</evidence>
<feature type="domain" description="Myosin motor" evidence="20">
    <location>
        <begin position="9"/>
        <end position="630"/>
    </location>
</feature>
<dbReference type="GO" id="GO:0005576">
    <property type="term" value="C:extracellular region"/>
    <property type="evidence" value="ECO:0007669"/>
    <property type="project" value="GOC"/>
</dbReference>
<sequence length="940" mass="108744">MAEHESLEFGMADFVLLDNVSMEDFMANLKLRFEKGRIYSYIGEVVVSVNPYRAMNIYGRDVVEQYKGRELYERPPHLFAIADAAYKAMKRRNKDTCIVISGNKANLMRDPIGGHINNYLLEKSRVIFQQEGERSFHSFYQLLRGAPDALLRSLHVQRDPKSYNYIKVGGQLKSSINDGADFKAVADAMKVIGFMGDEVLTVYKILATILHLGNLTFGVDGDVTLIETTKLVSVMAELLSTKQDNVEKALLFRTVATGRDVIEKQHTAQEAGYGRDALAKAMYERLFCWIVGRINDIIEVKNYDARVHGKNTVIGVLDIYGFEIFQNNSFEQFCINYCNEKLQQLFIQLVLKQEQEEYQREGIPWKHIDYFNNQIIVDLVEQQHKGIISVLDEACMNVGKVTDELFLQGLNGKLAKHAHYTSRKLSPTDKSLEFDRDFRIRHYAGDVVYSVVGFIDKNKDTLFQDFKRLLYNSSNPVLKAMWPEGKLSITEVTKRPLTAATLFKNSMISLVENLASKEPYYVRCIKPNDVKSPLLFEHERCRHQVEYLGLLENVRVRRAGFAYRQTYPRFLQRYKMISEFTWPNHDLPSDKEAVKRLLQGCRFDDDVAYGKTKVFVRTPRTLFSLEEQRSEMLQRIVVFLQKVWRGTIARIRYRRMRAALVILQAYRHYKVKSYIHELNRRFCNVRSMKDRGRHVKWPTPPKVLRKFEDSLRSIYNRWWAWTLIKGLNAEEILQVRAKVACLEALKGHRVDLGLQRAWEGNYLKRDSPDSTASFTLVSSELQRRDKFMRVLFACNVRKVINHFHKAEDRVVLITDRHLYKMDPLKQYKPMKSIPLYNVTGMSVSPGKDQLVVFHTKDSRDLVVCLQGLVPANESRIGELVGALLSHFKSERRKLQVNVNSPIHCSMKGRKCTVVVEPKINQSQPDFTKSRAGYVLAVPAN</sequence>
<evidence type="ECO:0000256" key="2">
    <source>
        <dbReference type="ARBA" id="ARBA00004412"/>
    </source>
</evidence>
<keyword evidence="8" id="KW-0677">Repeat</keyword>
<dbReference type="GO" id="GO:0061966">
    <property type="term" value="P:establishment of left/right asymmetry"/>
    <property type="evidence" value="ECO:0007669"/>
    <property type="project" value="Ensembl"/>
</dbReference>
<dbReference type="InterPro" id="IPR027417">
    <property type="entry name" value="P-loop_NTPase"/>
</dbReference>
<dbReference type="GO" id="GO:0005769">
    <property type="term" value="C:early endosome"/>
    <property type="evidence" value="ECO:0007669"/>
    <property type="project" value="UniProtKB-SubCell"/>
</dbReference>
<dbReference type="SMART" id="SM00242">
    <property type="entry name" value="MYSc"/>
    <property type="match status" value="1"/>
</dbReference>
<evidence type="ECO:0000259" key="21">
    <source>
        <dbReference type="PROSITE" id="PS51757"/>
    </source>
</evidence>
<comment type="subcellular location">
    <subcellularLocation>
        <location evidence="1">Cell projection</location>
        <location evidence="1">Dendrite</location>
    </subcellularLocation>
    <subcellularLocation>
        <location evidence="4">Cytoplasm</location>
        <location evidence="4">Cell cortex</location>
    </subcellularLocation>
    <subcellularLocation>
        <location evidence="2">Early endosome</location>
    </subcellularLocation>
    <subcellularLocation>
        <location evidence="3">Perikaryon</location>
    </subcellularLocation>
</comment>
<keyword evidence="6" id="KW-0813">Transport</keyword>
<keyword evidence="13" id="KW-0653">Protein transport</keyword>
<dbReference type="GO" id="GO:0015031">
    <property type="term" value="P:protein transport"/>
    <property type="evidence" value="ECO:0007669"/>
    <property type="project" value="UniProtKB-KW"/>
</dbReference>
<reference evidence="22" key="1">
    <citation type="submission" date="2025-08" db="UniProtKB">
        <authorList>
            <consortium name="Ensembl"/>
        </authorList>
    </citation>
    <scope>IDENTIFICATION</scope>
</reference>
<dbReference type="GO" id="GO:0007015">
    <property type="term" value="P:actin filament organization"/>
    <property type="evidence" value="ECO:0007669"/>
    <property type="project" value="TreeGrafter"/>
</dbReference>
<dbReference type="GO" id="GO:0000146">
    <property type="term" value="F:microfilament motor activity"/>
    <property type="evidence" value="ECO:0007669"/>
    <property type="project" value="TreeGrafter"/>
</dbReference>
<dbReference type="Pfam" id="PF06017">
    <property type="entry name" value="Myosin_TH1"/>
    <property type="match status" value="1"/>
</dbReference>
<evidence type="ECO:0000256" key="18">
    <source>
        <dbReference type="ARBA" id="ARBA00039641"/>
    </source>
</evidence>
<evidence type="ECO:0000256" key="14">
    <source>
        <dbReference type="ARBA" id="ARBA00023123"/>
    </source>
</evidence>
<keyword evidence="7" id="KW-0963">Cytoplasm</keyword>